<feature type="transmembrane region" description="Helical" evidence="1">
    <location>
        <begin position="59"/>
        <end position="78"/>
    </location>
</feature>
<comment type="caution">
    <text evidence="3">The sequence shown here is derived from an EMBL/GenBank/DDBJ whole genome shotgun (WGS) entry which is preliminary data.</text>
</comment>
<dbReference type="EMBL" id="NFKL01000001">
    <property type="protein sequence ID" value="OUP60703.1"/>
    <property type="molecule type" value="Genomic_DNA"/>
</dbReference>
<keyword evidence="1" id="KW-0812">Transmembrane</keyword>
<evidence type="ECO:0000313" key="5">
    <source>
        <dbReference type="Proteomes" id="UP000195897"/>
    </source>
</evidence>
<dbReference type="STRING" id="501571.GCA_900143195_02212"/>
<evidence type="ECO:0000313" key="4">
    <source>
        <dbReference type="Proteomes" id="UP000195326"/>
    </source>
</evidence>
<evidence type="ECO:0000313" key="2">
    <source>
        <dbReference type="EMBL" id="OUP53714.1"/>
    </source>
</evidence>
<protein>
    <submittedName>
        <fullName evidence="3">Uncharacterized protein</fullName>
    </submittedName>
</protein>
<evidence type="ECO:0000256" key="1">
    <source>
        <dbReference type="SAM" id="Phobius"/>
    </source>
</evidence>
<reference evidence="4 5" key="1">
    <citation type="submission" date="2017-04" db="EMBL/GenBank/DDBJ databases">
        <title>Function of individual gut microbiota members based on whole genome sequencing of pure cultures obtained from chicken caecum.</title>
        <authorList>
            <person name="Medvecky M."/>
            <person name="Cejkova D."/>
            <person name="Polansky O."/>
            <person name="Karasova D."/>
            <person name="Kubasova T."/>
            <person name="Cizek A."/>
            <person name="Rychlik I."/>
        </authorList>
    </citation>
    <scope>NUCLEOTIDE SEQUENCE [LARGE SCALE GENOMIC DNA]</scope>
    <source>
        <strain evidence="4">An179</strain>
        <strain evidence="5">An180</strain>
    </source>
</reference>
<name>A0A1Y4LVP5_9FIRM</name>
<proteinExistence type="predicted"/>
<sequence>MQSITCKKCCEKVNFLVKYLLARARTFSILDFAIFKTCLVCFGAFIATVFSKQAKKFKFLLFIGFLASWVYLIWRLFFQDDTTNQN</sequence>
<keyword evidence="1" id="KW-0472">Membrane</keyword>
<feature type="transmembrane region" description="Helical" evidence="1">
    <location>
        <begin position="27"/>
        <end position="47"/>
    </location>
</feature>
<dbReference type="Proteomes" id="UP000195897">
    <property type="component" value="Unassembled WGS sequence"/>
</dbReference>
<dbReference type="EMBL" id="NFKK01000003">
    <property type="protein sequence ID" value="OUP53714.1"/>
    <property type="molecule type" value="Genomic_DNA"/>
</dbReference>
<reference evidence="3" key="2">
    <citation type="journal article" date="2018" name="BMC Genomics">
        <title>Whole genome sequencing and function prediction of 133 gut anaerobes isolated from chicken caecum in pure cultures.</title>
        <authorList>
            <person name="Medvecky M."/>
            <person name="Cejkova D."/>
            <person name="Polansky O."/>
            <person name="Karasova D."/>
            <person name="Kubasova T."/>
            <person name="Cizek A."/>
            <person name="Rychlik I."/>
        </authorList>
    </citation>
    <scope>NUCLEOTIDE SEQUENCE</scope>
    <source>
        <strain evidence="3">An179</strain>
        <strain evidence="2">An180</strain>
    </source>
</reference>
<gene>
    <name evidence="3" type="ORF">B5F15_00355</name>
    <name evidence="2" type="ORF">B5F17_03775</name>
</gene>
<evidence type="ECO:0000313" key="3">
    <source>
        <dbReference type="EMBL" id="OUP60703.1"/>
    </source>
</evidence>
<accession>A0A1Y4LVP5</accession>
<organism evidence="3 4">
    <name type="scientific">Butyricicoccus pullicaecorum</name>
    <dbReference type="NCBI Taxonomy" id="501571"/>
    <lineage>
        <taxon>Bacteria</taxon>
        <taxon>Bacillati</taxon>
        <taxon>Bacillota</taxon>
        <taxon>Clostridia</taxon>
        <taxon>Eubacteriales</taxon>
        <taxon>Butyricicoccaceae</taxon>
        <taxon>Butyricicoccus</taxon>
    </lineage>
</organism>
<dbReference type="Proteomes" id="UP000195326">
    <property type="component" value="Unassembled WGS sequence"/>
</dbReference>
<dbReference type="AlphaFoldDB" id="A0A1Y4LVP5"/>
<keyword evidence="1" id="KW-1133">Transmembrane helix</keyword>